<feature type="active site" description="Proton donor" evidence="12">
    <location>
        <position position="379"/>
    </location>
</feature>
<evidence type="ECO:0000256" key="8">
    <source>
        <dbReference type="ARBA" id="ARBA00022723"/>
    </source>
</evidence>
<feature type="binding site" evidence="14">
    <location>
        <position position="295"/>
    </location>
    <ligand>
        <name>Zn(2+)</name>
        <dbReference type="ChEBI" id="CHEBI:29105"/>
        <note>catalytic</note>
    </ligand>
</feature>
<dbReference type="CDD" id="cd09599">
    <property type="entry name" value="M1_LTA4H"/>
    <property type="match status" value="1"/>
</dbReference>
<comment type="similarity">
    <text evidence="3">Belongs to the peptidase M1 family.</text>
</comment>
<feature type="active site" description="Proton acceptor" evidence="12">
    <location>
        <position position="292"/>
    </location>
</feature>
<dbReference type="OrthoDB" id="100605at2"/>
<keyword evidence="9 16" id="KW-0378">Hydrolase</keyword>
<dbReference type="GO" id="GO:0006508">
    <property type="term" value="P:proteolysis"/>
    <property type="evidence" value="ECO:0007669"/>
    <property type="project" value="UniProtKB-KW"/>
</dbReference>
<dbReference type="Pfam" id="PF17900">
    <property type="entry name" value="Peptidase_M1_N"/>
    <property type="match status" value="1"/>
</dbReference>
<dbReference type="PRINTS" id="PR00756">
    <property type="entry name" value="ALADIPTASE"/>
</dbReference>
<dbReference type="GO" id="GO:0008237">
    <property type="term" value="F:metallopeptidase activity"/>
    <property type="evidence" value="ECO:0007669"/>
    <property type="project" value="UniProtKB-KW"/>
</dbReference>
<dbReference type="InterPro" id="IPR038502">
    <property type="entry name" value="M1_LTA-4_hydro/amino_C_sf"/>
</dbReference>
<comment type="cofactor">
    <cofactor evidence="14">
        <name>Zn(2+)</name>
        <dbReference type="ChEBI" id="CHEBI:29105"/>
    </cofactor>
    <text evidence="14">Binds 1 zinc ion per subunit.</text>
</comment>
<proteinExistence type="inferred from homology"/>
<organism evidence="16 17">
    <name type="scientific">Catalinimonas alkaloidigena</name>
    <dbReference type="NCBI Taxonomy" id="1075417"/>
    <lineage>
        <taxon>Bacteria</taxon>
        <taxon>Pseudomonadati</taxon>
        <taxon>Bacteroidota</taxon>
        <taxon>Cytophagia</taxon>
        <taxon>Cytophagales</taxon>
        <taxon>Catalimonadaceae</taxon>
        <taxon>Catalinimonas</taxon>
    </lineage>
</organism>
<keyword evidence="10 14" id="KW-0862">Zinc</keyword>
<keyword evidence="11" id="KW-0482">Metalloprotease</keyword>
<keyword evidence="8 14" id="KW-0479">Metal-binding</keyword>
<evidence type="ECO:0000256" key="7">
    <source>
        <dbReference type="ARBA" id="ARBA00022670"/>
    </source>
</evidence>
<dbReference type="Gene3D" id="3.30.2010.30">
    <property type="match status" value="1"/>
</dbReference>
<feature type="binding site" evidence="14">
    <location>
        <position position="291"/>
    </location>
    <ligand>
        <name>Zn(2+)</name>
        <dbReference type="ChEBI" id="CHEBI:29105"/>
        <note>catalytic</note>
    </ligand>
</feature>
<evidence type="ECO:0000256" key="2">
    <source>
        <dbReference type="ARBA" id="ARBA00004496"/>
    </source>
</evidence>
<dbReference type="SMART" id="SM01263">
    <property type="entry name" value="Leuk-A4-hydro_C"/>
    <property type="match status" value="1"/>
</dbReference>
<feature type="binding site" evidence="13">
    <location>
        <begin position="262"/>
        <end position="267"/>
    </location>
    <ligand>
        <name>a peptide</name>
        <dbReference type="ChEBI" id="CHEBI:60466"/>
    </ligand>
</feature>
<dbReference type="InterPro" id="IPR027268">
    <property type="entry name" value="Peptidase_M4/M1_CTD_sf"/>
</dbReference>
<dbReference type="InterPro" id="IPR034015">
    <property type="entry name" value="M1_LTA4H"/>
</dbReference>
<dbReference type="InterPro" id="IPR042097">
    <property type="entry name" value="Aminopeptidase_N-like_N_sf"/>
</dbReference>
<dbReference type="InterPro" id="IPR016024">
    <property type="entry name" value="ARM-type_fold"/>
</dbReference>
<dbReference type="SUPFAM" id="SSF48371">
    <property type="entry name" value="ARM repeat"/>
    <property type="match status" value="1"/>
</dbReference>
<evidence type="ECO:0000256" key="3">
    <source>
        <dbReference type="ARBA" id="ARBA00010136"/>
    </source>
</evidence>
<keyword evidence="6" id="KW-0963">Cytoplasm</keyword>
<dbReference type="PANTHER" id="PTHR45726:SF3">
    <property type="entry name" value="LEUKOTRIENE A-4 HYDROLASE"/>
    <property type="match status" value="1"/>
</dbReference>
<evidence type="ECO:0000256" key="11">
    <source>
        <dbReference type="ARBA" id="ARBA00023049"/>
    </source>
</evidence>
<keyword evidence="17" id="KW-1185">Reference proteome</keyword>
<evidence type="ECO:0000259" key="15">
    <source>
        <dbReference type="SMART" id="SM01263"/>
    </source>
</evidence>
<dbReference type="GO" id="GO:0008270">
    <property type="term" value="F:zinc ion binding"/>
    <property type="evidence" value="ECO:0007669"/>
    <property type="project" value="InterPro"/>
</dbReference>
<evidence type="ECO:0000256" key="10">
    <source>
        <dbReference type="ARBA" id="ARBA00022833"/>
    </source>
</evidence>
<keyword evidence="7" id="KW-0645">Protease</keyword>
<evidence type="ECO:0000256" key="5">
    <source>
        <dbReference type="ARBA" id="ARBA00015611"/>
    </source>
</evidence>
<keyword evidence="16" id="KW-0031">Aminopeptidase</keyword>
<dbReference type="AlphaFoldDB" id="A0A1G9EVX5"/>
<feature type="binding site" evidence="13">
    <location>
        <begin position="135"/>
        <end position="137"/>
    </location>
    <ligand>
        <name>a peptide</name>
        <dbReference type="ChEBI" id="CHEBI:60466"/>
    </ligand>
</feature>
<dbReference type="Gene3D" id="2.60.40.1730">
    <property type="entry name" value="tricorn interacting facor f3 domain"/>
    <property type="match status" value="1"/>
</dbReference>
<sequence length="595" mass="67318">MSTPVVSPSPDSHTFARPTEAVVRHLDLTLSVRFEEKKLIGKAVYDIVNQTGTDAIFFDTQQLNVEHVTIGAPEVATEFSLEPEDATLGRALKVKILPDTRRVTLYYQTTPDAAALQWLSPAQTAGKEHPFLFTQGQAILTRSWIPVQDSPGIRFTYNAHLKVPEALMAVMSAVNPTERSSTGEYHFHMPQPVPAYLIALAVGNLVFEPISERTGVYAEPETIEKAAYEFAELPHMLEAAETLYGPYEWERYDLLVLPPSFPFGGMENPRLTFATPTILAGDRSLTSLVAHELAHSWSGNLVTNATWNDFWLNEGFTVYFERRIIEALYGSDYAAMLEALGWQDLQHTVAELGTESADTQLKLALEGRNPDDGMNDIAYEKGYFLLRLLEEHVGRDRFDAFLRQYFADHKFQTMDTERFITYLQEHFLEAGAFDSLQVNQWIYGVGIPKNATKIDAAKFAEVDNFLHLWISGGVINKNATKDWSSHEWLHFIRQLPREVTSEQMAALDNAFHFTQSGNAEIQAAWYELAIRHQYTPAYNAVEAFLTEVGRRKFLVPLYKAFKETGQLSRARAIYQQARPGYHYVSQATLDQLLKS</sequence>
<dbReference type="InterPro" id="IPR049980">
    <property type="entry name" value="LTA4H_cat"/>
</dbReference>
<dbReference type="InterPro" id="IPR014782">
    <property type="entry name" value="Peptidase_M1_dom"/>
</dbReference>
<evidence type="ECO:0000313" key="17">
    <source>
        <dbReference type="Proteomes" id="UP000198510"/>
    </source>
</evidence>
<dbReference type="SUPFAM" id="SSF63737">
    <property type="entry name" value="Leukotriene A4 hydrolase N-terminal domain"/>
    <property type="match status" value="1"/>
</dbReference>
<comment type="catalytic activity">
    <reaction evidence="1">
        <text>Release of an N-terminal amino acid, Xaa-|-Yaa- from a peptide, amide or arylamide. Xaa is preferably Ala, but may be most amino acids including Pro (slow action). When a terminal hydrophobic residue is followed by a prolyl residue, the two may be released as an intact Xaa-Pro dipeptide.</text>
        <dbReference type="EC" id="3.4.11.2"/>
    </reaction>
</comment>
<comment type="subcellular location">
    <subcellularLocation>
        <location evidence="2">Cytoplasm</location>
    </subcellularLocation>
</comment>
<evidence type="ECO:0000256" key="4">
    <source>
        <dbReference type="ARBA" id="ARBA00012564"/>
    </source>
</evidence>
<dbReference type="SUPFAM" id="SSF55486">
    <property type="entry name" value="Metalloproteases ('zincins'), catalytic domain"/>
    <property type="match status" value="1"/>
</dbReference>
<dbReference type="Gene3D" id="1.25.40.320">
    <property type="entry name" value="Peptidase M1, leukotriene A4 hydrolase/aminopeptidase C-terminal domain"/>
    <property type="match status" value="1"/>
</dbReference>
<dbReference type="InterPro" id="IPR001930">
    <property type="entry name" value="Peptidase_M1"/>
</dbReference>
<gene>
    <name evidence="16" type="ORF">SAMN05421823_103600</name>
</gene>
<evidence type="ECO:0000256" key="14">
    <source>
        <dbReference type="PIRSR" id="PIRSR634015-3"/>
    </source>
</evidence>
<dbReference type="GO" id="GO:0005737">
    <property type="term" value="C:cytoplasm"/>
    <property type="evidence" value="ECO:0007669"/>
    <property type="project" value="UniProtKB-SubCell"/>
</dbReference>
<protein>
    <recommendedName>
        <fullName evidence="5">Aminopeptidase N</fullName>
        <ecNumber evidence="4">3.4.11.2</ecNumber>
    </recommendedName>
</protein>
<evidence type="ECO:0000256" key="6">
    <source>
        <dbReference type="ARBA" id="ARBA00022490"/>
    </source>
</evidence>
<evidence type="ECO:0000256" key="1">
    <source>
        <dbReference type="ARBA" id="ARBA00000098"/>
    </source>
</evidence>
<evidence type="ECO:0000313" key="16">
    <source>
        <dbReference type="EMBL" id="SDK80261.1"/>
    </source>
</evidence>
<feature type="binding site" evidence="14">
    <location>
        <position position="314"/>
    </location>
    <ligand>
        <name>Zn(2+)</name>
        <dbReference type="ChEBI" id="CHEBI:29105"/>
        <note>catalytic</note>
    </ligand>
</feature>
<dbReference type="InterPro" id="IPR015211">
    <property type="entry name" value="Peptidase_M1_C"/>
</dbReference>
<dbReference type="Gene3D" id="1.10.390.10">
    <property type="entry name" value="Neutral Protease Domain 2"/>
    <property type="match status" value="1"/>
</dbReference>
<dbReference type="InterPro" id="IPR045357">
    <property type="entry name" value="Aminopeptidase_N-like_N"/>
</dbReference>
<dbReference type="Pfam" id="PF09127">
    <property type="entry name" value="Leuk-A4-hydro_C"/>
    <property type="match status" value="1"/>
</dbReference>
<dbReference type="EMBL" id="FNFO01000003">
    <property type="protein sequence ID" value="SDK80261.1"/>
    <property type="molecule type" value="Genomic_DNA"/>
</dbReference>
<accession>A0A1G9EVX5</accession>
<dbReference type="FunFam" id="3.30.2010.30:FF:000001">
    <property type="entry name" value="Leukotriene A(4) hydrolase"/>
    <property type="match status" value="1"/>
</dbReference>
<evidence type="ECO:0000256" key="12">
    <source>
        <dbReference type="PIRSR" id="PIRSR634015-1"/>
    </source>
</evidence>
<dbReference type="EC" id="3.4.11.2" evidence="4"/>
<dbReference type="STRING" id="1075417.SAMN05421823_103600"/>
<feature type="binding site" evidence="13">
    <location>
        <begin position="550"/>
        <end position="552"/>
    </location>
    <ligand>
        <name>a peptide</name>
        <dbReference type="ChEBI" id="CHEBI:60466"/>
    </ligand>
</feature>
<reference evidence="16 17" key="1">
    <citation type="submission" date="2016-10" db="EMBL/GenBank/DDBJ databases">
        <authorList>
            <person name="de Groot N.N."/>
        </authorList>
    </citation>
    <scope>NUCLEOTIDE SEQUENCE [LARGE SCALE GENOMIC DNA]</scope>
    <source>
        <strain evidence="16 17">DSM 25186</strain>
    </source>
</reference>
<dbReference type="Pfam" id="PF01433">
    <property type="entry name" value="Peptidase_M1"/>
    <property type="match status" value="1"/>
</dbReference>
<dbReference type="GO" id="GO:0016285">
    <property type="term" value="F:alanyl aminopeptidase activity"/>
    <property type="evidence" value="ECO:0007669"/>
    <property type="project" value="UniProtKB-EC"/>
</dbReference>
<evidence type="ECO:0000256" key="13">
    <source>
        <dbReference type="PIRSR" id="PIRSR634015-2"/>
    </source>
</evidence>
<evidence type="ECO:0000256" key="9">
    <source>
        <dbReference type="ARBA" id="ARBA00022801"/>
    </source>
</evidence>
<dbReference type="PANTHER" id="PTHR45726">
    <property type="entry name" value="LEUKOTRIENE A-4 HYDROLASE"/>
    <property type="match status" value="1"/>
</dbReference>
<name>A0A1G9EVX5_9BACT</name>
<dbReference type="Proteomes" id="UP000198510">
    <property type="component" value="Unassembled WGS sequence"/>
</dbReference>
<feature type="domain" description="Peptidase M1 leukotriene A4 hydrolase/aminopeptidase C-terminal" evidence="15">
    <location>
        <begin position="456"/>
        <end position="593"/>
    </location>
</feature>